<dbReference type="AlphaFoldDB" id="A0AAV4QKM8"/>
<accession>A0AAV4QKM8</accession>
<reference evidence="1 2" key="1">
    <citation type="submission" date="2021-06" db="EMBL/GenBank/DDBJ databases">
        <title>Caerostris extrusa draft genome.</title>
        <authorList>
            <person name="Kono N."/>
            <person name="Arakawa K."/>
        </authorList>
    </citation>
    <scope>NUCLEOTIDE SEQUENCE [LARGE SCALE GENOMIC DNA]</scope>
</reference>
<proteinExistence type="predicted"/>
<keyword evidence="2" id="KW-1185">Reference proteome</keyword>
<gene>
    <name evidence="1" type="ORF">CEXT_535951</name>
</gene>
<name>A0AAV4QKM8_CAEEX</name>
<organism evidence="1 2">
    <name type="scientific">Caerostris extrusa</name>
    <name type="common">Bark spider</name>
    <name type="synonym">Caerostris bankana</name>
    <dbReference type="NCBI Taxonomy" id="172846"/>
    <lineage>
        <taxon>Eukaryota</taxon>
        <taxon>Metazoa</taxon>
        <taxon>Ecdysozoa</taxon>
        <taxon>Arthropoda</taxon>
        <taxon>Chelicerata</taxon>
        <taxon>Arachnida</taxon>
        <taxon>Araneae</taxon>
        <taxon>Araneomorphae</taxon>
        <taxon>Entelegynae</taxon>
        <taxon>Araneoidea</taxon>
        <taxon>Araneidae</taxon>
        <taxon>Caerostris</taxon>
    </lineage>
</organism>
<dbReference type="EMBL" id="BPLR01006274">
    <property type="protein sequence ID" value="GIY08651.1"/>
    <property type="molecule type" value="Genomic_DNA"/>
</dbReference>
<evidence type="ECO:0000313" key="1">
    <source>
        <dbReference type="EMBL" id="GIY08651.1"/>
    </source>
</evidence>
<evidence type="ECO:0000313" key="2">
    <source>
        <dbReference type="Proteomes" id="UP001054945"/>
    </source>
</evidence>
<protein>
    <submittedName>
        <fullName evidence="1">Uncharacterized protein</fullName>
    </submittedName>
</protein>
<sequence>MKYPLSCLRQSMDSYILQQRSQSYEEQCFRSECEPEPDFTSLNLKRKNNNNYASHSLGNQFSFVIKNNFNHWHPYSSSIRDPSSLPHSSNSVAIHLGSIAQYLPHTAPRFDCLSPVAMQLETQNFQMPISIYKNVYRDILHLAHPFDYSSLKA</sequence>
<comment type="caution">
    <text evidence="1">The sequence shown here is derived from an EMBL/GenBank/DDBJ whole genome shotgun (WGS) entry which is preliminary data.</text>
</comment>
<dbReference type="Proteomes" id="UP001054945">
    <property type="component" value="Unassembled WGS sequence"/>
</dbReference>